<dbReference type="InParanoid" id="E3M9A1"/>
<dbReference type="GeneID" id="9805141"/>
<organism evidence="3">
    <name type="scientific">Caenorhabditis remanei</name>
    <name type="common">Caenorhabditis vulgaris</name>
    <dbReference type="NCBI Taxonomy" id="31234"/>
    <lineage>
        <taxon>Eukaryota</taxon>
        <taxon>Metazoa</taxon>
        <taxon>Ecdysozoa</taxon>
        <taxon>Nematoda</taxon>
        <taxon>Chromadorea</taxon>
        <taxon>Rhabditida</taxon>
        <taxon>Rhabditina</taxon>
        <taxon>Rhabditomorpha</taxon>
        <taxon>Rhabditoidea</taxon>
        <taxon>Rhabditidae</taxon>
        <taxon>Peloderinae</taxon>
        <taxon>Caenorhabditis</taxon>
    </lineage>
</organism>
<dbReference type="HOGENOM" id="CLU_105165_2_0_1"/>
<feature type="chain" id="PRO_5003175428" evidence="1">
    <location>
        <begin position="21"/>
        <end position="169"/>
    </location>
</feature>
<evidence type="ECO:0000256" key="1">
    <source>
        <dbReference type="SAM" id="SignalP"/>
    </source>
</evidence>
<accession>E3M9A1</accession>
<reference evidence="2" key="1">
    <citation type="submission" date="2007-07" db="EMBL/GenBank/DDBJ databases">
        <title>PCAP assembly of the Caenorhabditis remanei genome.</title>
        <authorList>
            <consortium name="The Caenorhabditis remanei Sequencing Consortium"/>
            <person name="Wilson R.K."/>
        </authorList>
    </citation>
    <scope>NUCLEOTIDE SEQUENCE [LARGE SCALE GENOMIC DNA]</scope>
    <source>
        <strain evidence="2">PB4641</strain>
    </source>
</reference>
<sequence length="169" mass="19194">MKYFLLLSIIFFVLYQSGNGCMKFKLDTTCECPNIIRYHRTPGETVPIIKTGRCKLDITCATHTMTYFYFYLGRNGSEIPRPDDMMIEDGSNYVGAALGVERTNETIEAPPGPPIDIFSYFGVLCHNGEWYVSKYPTGVGYRNKDSVYNYIGTNGELDGKKAKIEEFAW</sequence>
<dbReference type="CTD" id="9805141"/>
<evidence type="ECO:0000313" key="3">
    <source>
        <dbReference type="Proteomes" id="UP000008281"/>
    </source>
</evidence>
<evidence type="ECO:0000313" key="2">
    <source>
        <dbReference type="EMBL" id="EFO96391.1"/>
    </source>
</evidence>
<gene>
    <name evidence="2" type="ORF">CRE_14509</name>
</gene>
<dbReference type="Pfam" id="PF02343">
    <property type="entry name" value="TRA-1_regulated"/>
    <property type="match status" value="1"/>
</dbReference>
<name>E3M9A1_CAERE</name>
<dbReference type="AlphaFoldDB" id="E3M9A1"/>
<dbReference type="EMBL" id="DS268430">
    <property type="protein sequence ID" value="EFO96391.1"/>
    <property type="molecule type" value="Genomic_DNA"/>
</dbReference>
<protein>
    <submittedName>
        <fullName evidence="2">Uncharacterized protein</fullName>
    </submittedName>
</protein>
<dbReference type="Proteomes" id="UP000008281">
    <property type="component" value="Unassembled WGS sequence"/>
</dbReference>
<keyword evidence="3" id="KW-1185">Reference proteome</keyword>
<feature type="signal peptide" evidence="1">
    <location>
        <begin position="1"/>
        <end position="20"/>
    </location>
</feature>
<dbReference type="InterPro" id="IPR003326">
    <property type="entry name" value="TRA-1_regulated"/>
</dbReference>
<dbReference type="OrthoDB" id="5908059at2759"/>
<dbReference type="RefSeq" id="XP_003107333.2">
    <property type="nucleotide sequence ID" value="XM_003107285.2"/>
</dbReference>
<proteinExistence type="predicted"/>
<dbReference type="KEGG" id="crq:GCK72_007630"/>
<keyword evidence="1" id="KW-0732">Signal</keyword>